<feature type="transmembrane region" description="Helical" evidence="1">
    <location>
        <begin position="88"/>
        <end position="107"/>
    </location>
</feature>
<feature type="transmembrane region" description="Helical" evidence="1">
    <location>
        <begin position="60"/>
        <end position="81"/>
    </location>
</feature>
<feature type="transmembrane region" description="Helical" evidence="1">
    <location>
        <begin position="22"/>
        <end position="40"/>
    </location>
</feature>
<evidence type="ECO:0000313" key="2">
    <source>
        <dbReference type="EMBL" id="UUP19125.1"/>
    </source>
</evidence>
<dbReference type="RefSeq" id="WP_338531307.1">
    <property type="nucleotide sequence ID" value="NZ_CP030941.1"/>
</dbReference>
<name>A0ABY5MME7_9HYPH</name>
<reference evidence="2 3" key="1">
    <citation type="submission" date="2018-07" db="EMBL/GenBank/DDBJ databases">
        <title>Genome sequence of Nitratireductor thuwali#1536.</title>
        <authorList>
            <person name="Michoud G."/>
            <person name="Merlino G."/>
            <person name="Sefrji F.O."/>
            <person name="Daffonchio D."/>
        </authorList>
    </citation>
    <scope>NUCLEOTIDE SEQUENCE [LARGE SCALE GENOMIC DNA]</scope>
    <source>
        <strain evidence="3">Nit1536</strain>
    </source>
</reference>
<proteinExistence type="predicted"/>
<keyword evidence="1" id="KW-1133">Transmembrane helix</keyword>
<organism evidence="2 3">
    <name type="scientific">Nitratireductor thuwali</name>
    <dbReference type="NCBI Taxonomy" id="2267699"/>
    <lineage>
        <taxon>Bacteria</taxon>
        <taxon>Pseudomonadati</taxon>
        <taxon>Pseudomonadota</taxon>
        <taxon>Alphaproteobacteria</taxon>
        <taxon>Hyphomicrobiales</taxon>
        <taxon>Phyllobacteriaceae</taxon>
        <taxon>Nitratireductor</taxon>
    </lineage>
</organism>
<evidence type="ECO:0000313" key="3">
    <source>
        <dbReference type="Proteomes" id="UP001342418"/>
    </source>
</evidence>
<keyword evidence="1" id="KW-0472">Membrane</keyword>
<gene>
    <name evidence="2" type="ORF">NTH_03615</name>
</gene>
<keyword evidence="3" id="KW-1185">Reference proteome</keyword>
<dbReference type="InterPro" id="IPR046161">
    <property type="entry name" value="DUF6163"/>
</dbReference>
<sequence length="139" mass="15572">MTHEEAAGPAARPSSLDFGYELLLRMVAISCLVFGVGYWVRLLGFFEGPHWRFDLMPMYWQATAVPLAVLFPFAAIGLWALASWGPVVWVLCASMEAVMYAGFPHLYGDRPWLVLFHALVAVLYIALRAAFALRSRKAH</sequence>
<accession>A0ABY5MME7</accession>
<feature type="transmembrane region" description="Helical" evidence="1">
    <location>
        <begin position="113"/>
        <end position="133"/>
    </location>
</feature>
<evidence type="ECO:0000256" key="1">
    <source>
        <dbReference type="SAM" id="Phobius"/>
    </source>
</evidence>
<dbReference type="EMBL" id="CP030941">
    <property type="protein sequence ID" value="UUP19125.1"/>
    <property type="molecule type" value="Genomic_DNA"/>
</dbReference>
<dbReference type="Pfam" id="PF19660">
    <property type="entry name" value="DUF6163"/>
    <property type="match status" value="1"/>
</dbReference>
<evidence type="ECO:0008006" key="4">
    <source>
        <dbReference type="Google" id="ProtNLM"/>
    </source>
</evidence>
<protein>
    <recommendedName>
        <fullName evidence="4">DUF2069 domain-containing protein</fullName>
    </recommendedName>
</protein>
<dbReference type="Proteomes" id="UP001342418">
    <property type="component" value="Chromosome"/>
</dbReference>
<keyword evidence="1" id="KW-0812">Transmembrane</keyword>